<dbReference type="SUPFAM" id="SSF53901">
    <property type="entry name" value="Thiolase-like"/>
    <property type="match status" value="2"/>
</dbReference>
<dbReference type="RefSeq" id="WP_085848413.1">
    <property type="nucleotide sequence ID" value="NZ_FNZV01000006.1"/>
</dbReference>
<evidence type="ECO:0000256" key="4">
    <source>
        <dbReference type="RuleBase" id="RU003557"/>
    </source>
</evidence>
<dbReference type="InterPro" id="IPR020617">
    <property type="entry name" value="Thiolase_C"/>
</dbReference>
<dbReference type="EMBL" id="FWFW01000003">
    <property type="protein sequence ID" value="SLN35214.1"/>
    <property type="molecule type" value="Genomic_DNA"/>
</dbReference>
<dbReference type="InterPro" id="IPR020613">
    <property type="entry name" value="Thiolase_CS"/>
</dbReference>
<sequence>MTCSYIIAAKRSAVVPRGGAFAALALHDIASPVVLDCLAAASIAPEQVDEVIAGNALGAGGNPARHIALAAGLSEQVGGLTIDRQCCGGLDALNLADAMIRAGQAKIIIAGGVESYSRAPLRAETFADGRPARSYTQARFTPWPDRDPAMQDAAARLALQLGISRADQDAWAILSHHKARLAQHRLSQEITSINEQTSDPFTRNLTPALAARAKPLSDTITAANTCVAADGAAFCLVVSEDIAAHYKGPKARIISGCTVGGTPDMPGLAPVAAIKKVLGMARITPDQLTVSEIMEAYAVQAIACIQGANLREDTINIGGGSLARGHPIGASGAINAVRLFHEITQHGGHGLAAIAAAGGLGTALLLHA</sequence>
<gene>
    <name evidence="7" type="primary">yhfS</name>
    <name evidence="7" type="ORF">PAM7971_01552</name>
</gene>
<dbReference type="Proteomes" id="UP000193307">
    <property type="component" value="Unassembled WGS sequence"/>
</dbReference>
<feature type="domain" description="Thiolase N-terminal" evidence="5">
    <location>
        <begin position="5"/>
        <end position="241"/>
    </location>
</feature>
<dbReference type="EC" id="2.3.1.-" evidence="7"/>
<evidence type="ECO:0000259" key="6">
    <source>
        <dbReference type="Pfam" id="PF02803"/>
    </source>
</evidence>
<dbReference type="PIRSF" id="PIRSF000429">
    <property type="entry name" value="Ac-CoA_Ac_transf"/>
    <property type="match status" value="1"/>
</dbReference>
<keyword evidence="8" id="KW-1185">Reference proteome</keyword>
<feature type="domain" description="Thiolase C-terminal" evidence="6">
    <location>
        <begin position="249"/>
        <end position="367"/>
    </location>
</feature>
<keyword evidence="2 4" id="KW-0808">Transferase</keyword>
<proteinExistence type="inferred from homology"/>
<dbReference type="STRING" id="658057.SAMN04488032_1062"/>
<dbReference type="PROSITE" id="PS00737">
    <property type="entry name" value="THIOLASE_2"/>
    <property type="match status" value="1"/>
</dbReference>
<dbReference type="InterPro" id="IPR002155">
    <property type="entry name" value="Thiolase"/>
</dbReference>
<evidence type="ECO:0000313" key="8">
    <source>
        <dbReference type="Proteomes" id="UP000193307"/>
    </source>
</evidence>
<reference evidence="7 8" key="1">
    <citation type="submission" date="2017-03" db="EMBL/GenBank/DDBJ databases">
        <authorList>
            <person name="Afonso C.L."/>
            <person name="Miller P.J."/>
            <person name="Scott M.A."/>
            <person name="Spackman E."/>
            <person name="Goraichik I."/>
            <person name="Dimitrov K.M."/>
            <person name="Suarez D.L."/>
            <person name="Swayne D.E."/>
        </authorList>
    </citation>
    <scope>NUCLEOTIDE SEQUENCE [LARGE SCALE GENOMIC DNA]</scope>
    <source>
        <strain evidence="7 8">CECT 7971</strain>
    </source>
</reference>
<accession>A0A1Y5S957</accession>
<dbReference type="Gene3D" id="3.40.47.10">
    <property type="match status" value="1"/>
</dbReference>
<dbReference type="Pfam" id="PF02803">
    <property type="entry name" value="Thiolase_C"/>
    <property type="match status" value="1"/>
</dbReference>
<dbReference type="AlphaFoldDB" id="A0A1Y5S957"/>
<dbReference type="GO" id="GO:0003988">
    <property type="term" value="F:acetyl-CoA C-acyltransferase activity"/>
    <property type="evidence" value="ECO:0007669"/>
    <property type="project" value="UniProtKB-ARBA"/>
</dbReference>
<evidence type="ECO:0000256" key="1">
    <source>
        <dbReference type="ARBA" id="ARBA00010982"/>
    </source>
</evidence>
<evidence type="ECO:0000256" key="3">
    <source>
        <dbReference type="ARBA" id="ARBA00023315"/>
    </source>
</evidence>
<comment type="similarity">
    <text evidence="1 4">Belongs to the thiolase-like superfamily. Thiolase family.</text>
</comment>
<dbReference type="PANTHER" id="PTHR18919">
    <property type="entry name" value="ACETYL-COA C-ACYLTRANSFERASE"/>
    <property type="match status" value="1"/>
</dbReference>
<keyword evidence="3 4" id="KW-0012">Acyltransferase</keyword>
<name>A0A1Y5S957_9RHOB</name>
<dbReference type="NCBIfam" id="TIGR01930">
    <property type="entry name" value="AcCoA-C-Actrans"/>
    <property type="match status" value="1"/>
</dbReference>
<dbReference type="CDD" id="cd00751">
    <property type="entry name" value="thiolase"/>
    <property type="match status" value="1"/>
</dbReference>
<dbReference type="InterPro" id="IPR016039">
    <property type="entry name" value="Thiolase-like"/>
</dbReference>
<dbReference type="Pfam" id="PF00108">
    <property type="entry name" value="Thiolase_N"/>
    <property type="match status" value="1"/>
</dbReference>
<evidence type="ECO:0000259" key="5">
    <source>
        <dbReference type="Pfam" id="PF00108"/>
    </source>
</evidence>
<dbReference type="InterPro" id="IPR020616">
    <property type="entry name" value="Thiolase_N"/>
</dbReference>
<protein>
    <submittedName>
        <fullName evidence="7">Putative acetyl-CoA C-acetyltransferase YhfS</fullName>
        <ecNumber evidence="7">2.3.1.-</ecNumber>
    </submittedName>
</protein>
<organism evidence="7 8">
    <name type="scientific">Pacificibacter marinus</name>
    <dbReference type="NCBI Taxonomy" id="658057"/>
    <lineage>
        <taxon>Bacteria</taxon>
        <taxon>Pseudomonadati</taxon>
        <taxon>Pseudomonadota</taxon>
        <taxon>Alphaproteobacteria</taxon>
        <taxon>Rhodobacterales</taxon>
        <taxon>Roseobacteraceae</taxon>
        <taxon>Pacificibacter</taxon>
    </lineage>
</organism>
<evidence type="ECO:0000313" key="7">
    <source>
        <dbReference type="EMBL" id="SLN35214.1"/>
    </source>
</evidence>
<evidence type="ECO:0000256" key="2">
    <source>
        <dbReference type="ARBA" id="ARBA00022679"/>
    </source>
</evidence>
<dbReference type="PANTHER" id="PTHR18919:SF107">
    <property type="entry name" value="ACETYL-COA ACETYLTRANSFERASE, CYTOSOLIC"/>
    <property type="match status" value="1"/>
</dbReference>
<dbReference type="OrthoDB" id="7838428at2"/>